<dbReference type="InterPro" id="IPR016036">
    <property type="entry name" value="Malonyl_transacylase_ACP-bd"/>
</dbReference>
<dbReference type="InterPro" id="IPR036736">
    <property type="entry name" value="ACP-like_sf"/>
</dbReference>
<feature type="region of interest" description="C-terminal hotdog fold" evidence="5">
    <location>
        <begin position="1579"/>
        <end position="1726"/>
    </location>
</feature>
<dbReference type="InterPro" id="IPR001227">
    <property type="entry name" value="Ac_transferase_dom_sf"/>
</dbReference>
<dbReference type="Pfam" id="PF00698">
    <property type="entry name" value="Acyl_transf_1"/>
    <property type="match status" value="1"/>
</dbReference>
<dbReference type="Gene3D" id="3.10.129.110">
    <property type="entry name" value="Polyketide synthase dehydratase"/>
    <property type="match status" value="1"/>
</dbReference>
<dbReference type="InterPro" id="IPR050091">
    <property type="entry name" value="PKS_NRPS_Biosynth_Enz"/>
</dbReference>
<dbReference type="GO" id="GO:0004312">
    <property type="term" value="F:fatty acid synthase activity"/>
    <property type="evidence" value="ECO:0007669"/>
    <property type="project" value="TreeGrafter"/>
</dbReference>
<keyword evidence="3" id="KW-0808">Transferase</keyword>
<dbReference type="CDD" id="cd00833">
    <property type="entry name" value="PKS"/>
    <property type="match status" value="1"/>
</dbReference>
<dbReference type="SMART" id="SM00826">
    <property type="entry name" value="PKS_DH"/>
    <property type="match status" value="1"/>
</dbReference>
<evidence type="ECO:0000256" key="2">
    <source>
        <dbReference type="ARBA" id="ARBA00022553"/>
    </source>
</evidence>
<dbReference type="InterPro" id="IPR014043">
    <property type="entry name" value="Acyl_transferase_dom"/>
</dbReference>
<dbReference type="InterPro" id="IPR013968">
    <property type="entry name" value="PKS_KR"/>
</dbReference>
<keyword evidence="1" id="KW-0596">Phosphopantetheine</keyword>
<dbReference type="GO" id="GO:0006633">
    <property type="term" value="P:fatty acid biosynthetic process"/>
    <property type="evidence" value="ECO:0007669"/>
    <property type="project" value="TreeGrafter"/>
</dbReference>
<dbReference type="SMART" id="SM00827">
    <property type="entry name" value="PKS_AT"/>
    <property type="match status" value="1"/>
</dbReference>
<proteinExistence type="predicted"/>
<dbReference type="SUPFAM" id="SSF53901">
    <property type="entry name" value="Thiolase-like"/>
    <property type="match status" value="1"/>
</dbReference>
<dbReference type="Proteomes" id="UP000262621">
    <property type="component" value="Unassembled WGS sequence"/>
</dbReference>
<feature type="region of interest" description="Disordered" evidence="6">
    <location>
        <begin position="914"/>
        <end position="933"/>
    </location>
</feature>
<feature type="region of interest" description="N-terminal hotdog fold" evidence="5">
    <location>
        <begin position="1445"/>
        <end position="1568"/>
    </location>
</feature>
<keyword evidence="2" id="KW-0597">Phosphoprotein</keyword>
<evidence type="ECO:0000256" key="6">
    <source>
        <dbReference type="SAM" id="MobiDB-lite"/>
    </source>
</evidence>
<feature type="active site" description="Proton donor; for dehydratase activity" evidence="5">
    <location>
        <position position="1640"/>
    </location>
</feature>
<evidence type="ECO:0000259" key="7">
    <source>
        <dbReference type="PROSITE" id="PS52004"/>
    </source>
</evidence>
<accession>A0A372FSH2</accession>
<dbReference type="Gene3D" id="3.40.366.10">
    <property type="entry name" value="Malonyl-Coenzyme A Acyl Carrier Protein, domain 2"/>
    <property type="match status" value="1"/>
</dbReference>
<dbReference type="EMBL" id="QVFU01000048">
    <property type="protein sequence ID" value="RFS43705.1"/>
    <property type="molecule type" value="Genomic_DNA"/>
</dbReference>
<dbReference type="Gene3D" id="3.40.50.720">
    <property type="entry name" value="NAD(P)-binding Rossmann-like Domain"/>
    <property type="match status" value="1"/>
</dbReference>
<dbReference type="InterPro" id="IPR049551">
    <property type="entry name" value="PKS_DH_C"/>
</dbReference>
<dbReference type="SUPFAM" id="SSF55048">
    <property type="entry name" value="Probable ACP-binding domain of malonyl-CoA ACP transacylase"/>
    <property type="match status" value="1"/>
</dbReference>
<dbReference type="SUPFAM" id="SSF47336">
    <property type="entry name" value="ACP-like"/>
    <property type="match status" value="1"/>
</dbReference>
<dbReference type="PROSITE" id="PS52004">
    <property type="entry name" value="KS3_2"/>
    <property type="match status" value="1"/>
</dbReference>
<dbReference type="OrthoDB" id="4537517at2"/>
<dbReference type="Gene3D" id="3.40.47.10">
    <property type="match status" value="1"/>
</dbReference>
<evidence type="ECO:0000256" key="1">
    <source>
        <dbReference type="ARBA" id="ARBA00022450"/>
    </source>
</evidence>
<dbReference type="InterPro" id="IPR016035">
    <property type="entry name" value="Acyl_Trfase/lysoPLipase"/>
</dbReference>
<evidence type="ECO:0000256" key="5">
    <source>
        <dbReference type="PROSITE-ProRule" id="PRU01363"/>
    </source>
</evidence>
<keyword evidence="4" id="KW-0012">Acyltransferase</keyword>
<dbReference type="InterPro" id="IPR036291">
    <property type="entry name" value="NAD(P)-bd_dom_sf"/>
</dbReference>
<dbReference type="SUPFAM" id="SSF52151">
    <property type="entry name" value="FabD/lysophospholipase-like"/>
    <property type="match status" value="1"/>
</dbReference>
<dbReference type="CDD" id="cd08953">
    <property type="entry name" value="KR_2_SDR_x"/>
    <property type="match status" value="1"/>
</dbReference>
<comment type="caution">
    <text evidence="9">The sequence shown here is derived from an EMBL/GenBank/DDBJ whole genome shotgun (WGS) entry which is preliminary data.</text>
</comment>
<evidence type="ECO:0000313" key="9">
    <source>
        <dbReference type="EMBL" id="RFS43705.1"/>
    </source>
</evidence>
<feature type="active site" description="Proton acceptor; for dehydratase activity" evidence="5">
    <location>
        <position position="1477"/>
    </location>
</feature>
<protein>
    <submittedName>
        <fullName evidence="9">SDR family NAD(P)-dependent oxidoreductase</fullName>
    </submittedName>
</protein>
<dbReference type="InterPro" id="IPR014031">
    <property type="entry name" value="Ketoacyl_synth_C"/>
</dbReference>
<sequence length="1922" mass="201746">MSRIAVVGMSCRYPEADSVADLWRNALSGRRAFRRLPPERMSLEDYWDADPSTPDRFYNRHAAVIEGYTFDRIRHRIAGSTYRSTDLTHWLALDVAGEALADAGWPDGAGLPRDRTAVVVGNTLTGEFSRANVLRLRWPYVRRVLAAGLLEQGWPDRRIAEFLAITEERYKSPFPPIDEDTLAGGLSNTIAGRICNHFDLGGGGWTVDAACASSLLSVVTAARALAVGEVDVAVAGGVDLSIDPFEMVGFAKAGALARDEMRVYDERSQGFWPGEGCGMVVLMRHDDAVAQGRPVHATIAGWGVSSDGRGGMTRPEAHGYRLALDRAYQRAGFGIGTVPLFEGHGTGTAVGDATELRALSAARRDAGATDPAAIGSIKALIGHTKAAAGVAGLIKATMALRHAIVPPTAGCARPRAELTAADRTLRAAPVAEPWPDSAPLRAGVTAMGFGGINTHLVLEAGPSAVPERIRRQHLRLARHTQDAELLLLDAADPAALRERVAALLPPLARLSYGELTDLAGALAGEVRGRPVRLAVVATSPAEAVDRFERALAALDRGEEELFADGLALRRTLRPARLGFLFPGQGSGRGVDGGALARRFPAAAEVHRLAALPADADPVATEVAQPRIAAGSLAGLRVLTELGVEARVAVGHSLGEITALHWAGTVDAEALLRIAAARGAVMAGCREPGTMAGIAAADTATTRLIGTEPVVVAGYNGPRQTVVAGPSGAVRRVCERATEAGVHWADLAVSHAFHSPLMASAAREFGDWLEGVRFAPPRRPVVSTVTGAELTSGTDLAALLRRQITEPVRFAAAVTEAGKRVDVLVEVGPGQVLARMARELVDVPVFATGTDAPTLAGFLGTVGALWTLGAPVDHAALVSDRPIRPLDLAARRRFFASPCEAAPAVVVAAARAEGGTTPAAGDTGRPATGDAQAGPAADPLAVLRRLAASRAELPAESVGADTRLLDGLHLSSIAVGQLVNEAARELGLPAVQAPTNFATATLREIADALRELDPATAPADRRVDGVAAWVRGFTVELVEEPVERITAGPTGAGGWRLYTPAGHPYAEALRDALAGAGVGGGVLLCPGEEVDPDLALRAAQAAVAQPPGSRLVVVQHGRGVAGLARTARLEGDDLHVTLVEAAPVDDLVDRVAREVAATDGYAECHLGPDGRRRVPLLRPLPPPGPARPGSDGPPLRPDDVLLVTGGGKGITAECALALARDTGARLALLGRADPAADPELAANLARMREAGVRLRYVRTDVTDPEAVRAAVAEVRQHLGPVAGILHGAGVNRPAALGALDARTLRATVAPKVDGLANVLAAVEPDGLRLLVAFGSVIGRGGLPGEAHYALANDWLARLTAEAGRRFPGCRAVCLEWSVWSGVGMGERLSAVESLLRAGITPIPPDEGVRLLRQVLALPRLPASVVVTGRTDGLDTLRHERRELPLLRFLERPLVQYDGVELVVEADLSAESDPYLAEHDLDGNLLLPAVLGMEAMAQVATALSGATGVPVLTGVSFPRPVVVARGGRTTVRIAAVQTEPGVVEVAIRSDETGFAADHFRGTVRFEPDEGDREAPGVTGGLPPVPLEPRRDLYGDLLFQGDRFRRLVCYHRVASRRAEADVATTEDLRWFHAFLPQRLLLGDAGARDAFLHGIQVCVPDATLLPVGVDRVEPAGPKLAATEQVRFVAVEREHRDDTYRYDVTVLGAAGVVVERWLSLRLRAVRPRPAGLPWPPALLGPALERRLGRLLDADLAVVVEPRPDGSGGARREVTATAVGRAVGRPVRLRYRPDGRPEEVNGRHVSAAHSEGASLLVAGTGPLACDLEVVRPRPAEVWADLLGRHAGLAGQIAADLGEDADVAATRVWCAKECLVKAGLPVDAPLTVTGADGEWVLVRSGRVTVATGTVRMTGEPQLVVVAVLTATGV</sequence>
<dbReference type="PANTHER" id="PTHR43775">
    <property type="entry name" value="FATTY ACID SYNTHASE"/>
    <property type="match status" value="1"/>
</dbReference>
<reference evidence="9 10" key="1">
    <citation type="submission" date="2018-08" db="EMBL/GenBank/DDBJ databases">
        <title>Verrucosispora craniellae sp. nov., isolated from a marine sponge in the South China Sea.</title>
        <authorList>
            <person name="Li L."/>
            <person name="Lin H.W."/>
        </authorList>
    </citation>
    <scope>NUCLEOTIDE SEQUENCE [LARGE SCALE GENOMIC DNA]</scope>
    <source>
        <strain evidence="9 10">LHW63014</strain>
    </source>
</reference>
<dbReference type="InterPro" id="IPR020807">
    <property type="entry name" value="PKS_DH"/>
</dbReference>
<feature type="region of interest" description="Disordered" evidence="6">
    <location>
        <begin position="1563"/>
        <end position="1582"/>
    </location>
</feature>
<gene>
    <name evidence="9" type="ORF">D0Q02_26315</name>
</gene>
<dbReference type="PANTHER" id="PTHR43775:SF51">
    <property type="entry name" value="INACTIVE PHENOLPHTHIOCEROL SYNTHESIS POLYKETIDE SYNTHASE TYPE I PKS1-RELATED"/>
    <property type="match status" value="1"/>
</dbReference>
<dbReference type="InterPro" id="IPR057326">
    <property type="entry name" value="KR_dom"/>
</dbReference>
<dbReference type="Gene3D" id="1.10.1200.10">
    <property type="entry name" value="ACP-like"/>
    <property type="match status" value="1"/>
</dbReference>
<dbReference type="SMART" id="SM00825">
    <property type="entry name" value="PKS_KS"/>
    <property type="match status" value="1"/>
</dbReference>
<name>A0A372FSH2_9ACTN</name>
<evidence type="ECO:0000256" key="3">
    <source>
        <dbReference type="ARBA" id="ARBA00022679"/>
    </source>
</evidence>
<dbReference type="RefSeq" id="WP_117230684.1">
    <property type="nucleotide sequence ID" value="NZ_CP061725.1"/>
</dbReference>
<dbReference type="InterPro" id="IPR020841">
    <property type="entry name" value="PKS_Beta-ketoAc_synthase_dom"/>
</dbReference>
<dbReference type="Pfam" id="PF08659">
    <property type="entry name" value="KR"/>
    <property type="match status" value="1"/>
</dbReference>
<organism evidence="9 10">
    <name type="scientific">Micromonospora craniellae</name>
    <dbReference type="NCBI Taxonomy" id="2294034"/>
    <lineage>
        <taxon>Bacteria</taxon>
        <taxon>Bacillati</taxon>
        <taxon>Actinomycetota</taxon>
        <taxon>Actinomycetes</taxon>
        <taxon>Micromonosporales</taxon>
        <taxon>Micromonosporaceae</taxon>
        <taxon>Micromonospora</taxon>
    </lineage>
</organism>
<dbReference type="Pfam" id="PF14765">
    <property type="entry name" value="PS-DH"/>
    <property type="match status" value="1"/>
</dbReference>
<dbReference type="SUPFAM" id="SSF51735">
    <property type="entry name" value="NAD(P)-binding Rossmann-fold domains"/>
    <property type="match status" value="1"/>
</dbReference>
<dbReference type="Pfam" id="PF02801">
    <property type="entry name" value="Ketoacyl-synt_C"/>
    <property type="match status" value="1"/>
</dbReference>
<dbReference type="Pfam" id="PF21089">
    <property type="entry name" value="PKS_DH_N"/>
    <property type="match status" value="1"/>
</dbReference>
<evidence type="ECO:0000259" key="8">
    <source>
        <dbReference type="PROSITE" id="PS52019"/>
    </source>
</evidence>
<feature type="region of interest" description="Disordered" evidence="6">
    <location>
        <begin position="1165"/>
        <end position="1196"/>
    </location>
</feature>
<feature type="domain" description="Ketosynthase family 3 (KS3)" evidence="7">
    <location>
        <begin position="1"/>
        <end position="460"/>
    </location>
</feature>
<dbReference type="InterPro" id="IPR049552">
    <property type="entry name" value="PKS_DH_N"/>
</dbReference>
<dbReference type="Pfam" id="PF00109">
    <property type="entry name" value="ketoacyl-synt"/>
    <property type="match status" value="1"/>
</dbReference>
<dbReference type="InterPro" id="IPR049900">
    <property type="entry name" value="PKS_mFAS_DH"/>
</dbReference>
<dbReference type="InterPro" id="IPR014030">
    <property type="entry name" value="Ketoacyl_synth_N"/>
</dbReference>
<feature type="domain" description="PKS/mFAS DH" evidence="8">
    <location>
        <begin position="1445"/>
        <end position="1726"/>
    </location>
</feature>
<evidence type="ECO:0000256" key="4">
    <source>
        <dbReference type="ARBA" id="ARBA00023315"/>
    </source>
</evidence>
<dbReference type="InterPro" id="IPR042104">
    <property type="entry name" value="PKS_dehydratase_sf"/>
</dbReference>
<keyword evidence="10" id="KW-1185">Reference proteome</keyword>
<dbReference type="PROSITE" id="PS52019">
    <property type="entry name" value="PKS_MFAS_DH"/>
    <property type="match status" value="1"/>
</dbReference>
<evidence type="ECO:0000313" key="10">
    <source>
        <dbReference type="Proteomes" id="UP000262621"/>
    </source>
</evidence>
<dbReference type="SMART" id="SM00822">
    <property type="entry name" value="PKS_KR"/>
    <property type="match status" value="1"/>
</dbReference>
<dbReference type="InterPro" id="IPR016039">
    <property type="entry name" value="Thiolase-like"/>
</dbReference>